<keyword evidence="1" id="KW-0472">Membrane</keyword>
<sequence>MATAATIGAANAVSVTLTGIANTSVGLVTAGTSATLLSGNAYFYSTAVDLTVAQVAGITTRAAFEALIGADPGAVRGPVAFTAGAFTSSAATEMGAVGNNTYLFLESAGGFGIFQGPTVPSLGAVTMNPANMIEDLKGTSTLTNVSGTNSGFQLVPEPSIALLGALGVFGLIRRRR</sequence>
<gene>
    <name evidence="2" type="ORF">WKV53_23530</name>
</gene>
<dbReference type="RefSeq" id="WP_341407273.1">
    <property type="nucleotide sequence ID" value="NZ_JBBUKT010000012.1"/>
</dbReference>
<dbReference type="EMBL" id="JBBUKT010000012">
    <property type="protein sequence ID" value="MEK7953506.1"/>
    <property type="molecule type" value="Genomic_DNA"/>
</dbReference>
<keyword evidence="1" id="KW-1133">Transmembrane helix</keyword>
<name>A0ABU9B2G1_9BACT</name>
<evidence type="ECO:0000313" key="2">
    <source>
        <dbReference type="EMBL" id="MEK7953506.1"/>
    </source>
</evidence>
<feature type="transmembrane region" description="Helical" evidence="1">
    <location>
        <begin position="154"/>
        <end position="172"/>
    </location>
</feature>
<evidence type="ECO:0000313" key="3">
    <source>
        <dbReference type="Proteomes" id="UP001371305"/>
    </source>
</evidence>
<comment type="caution">
    <text evidence="2">The sequence shown here is derived from an EMBL/GenBank/DDBJ whole genome shotgun (WGS) entry which is preliminary data.</text>
</comment>
<organism evidence="2 3">
    <name type="scientific">Luteolibacter soli</name>
    <dbReference type="NCBI Taxonomy" id="3135280"/>
    <lineage>
        <taxon>Bacteria</taxon>
        <taxon>Pseudomonadati</taxon>
        <taxon>Verrucomicrobiota</taxon>
        <taxon>Verrucomicrobiia</taxon>
        <taxon>Verrucomicrobiales</taxon>
        <taxon>Verrucomicrobiaceae</taxon>
        <taxon>Luteolibacter</taxon>
    </lineage>
</organism>
<accession>A0ABU9B2G1</accession>
<dbReference type="Proteomes" id="UP001371305">
    <property type="component" value="Unassembled WGS sequence"/>
</dbReference>
<proteinExistence type="predicted"/>
<keyword evidence="3" id="KW-1185">Reference proteome</keyword>
<evidence type="ECO:0000256" key="1">
    <source>
        <dbReference type="SAM" id="Phobius"/>
    </source>
</evidence>
<protein>
    <submittedName>
        <fullName evidence="2">PEP-CTERM sorting domain-containing protein</fullName>
    </submittedName>
</protein>
<keyword evidence="1" id="KW-0812">Transmembrane</keyword>
<reference evidence="2 3" key="1">
    <citation type="submission" date="2024-04" db="EMBL/GenBank/DDBJ databases">
        <title>Luteolibacter sp. isolated from soil.</title>
        <authorList>
            <person name="An J."/>
        </authorList>
    </citation>
    <scope>NUCLEOTIDE SEQUENCE [LARGE SCALE GENOMIC DNA]</scope>
    <source>
        <strain evidence="2 3">Y139</strain>
    </source>
</reference>